<dbReference type="InterPro" id="IPR036875">
    <property type="entry name" value="Znf_CCHC_sf"/>
</dbReference>
<name>A0A5D3BI07_CUCMM</name>
<dbReference type="AlphaFoldDB" id="A0A5D3BI07"/>
<keyword evidence="1" id="KW-0863">Zinc-finger</keyword>
<dbReference type="SUPFAM" id="SSF57756">
    <property type="entry name" value="Retrovirus zinc finger-like domains"/>
    <property type="match status" value="1"/>
</dbReference>
<sequence length="201" mass="23178">MFEEENVTDYNERVLEIANESFNLGERIRESMIVCKVLLSLPGKFDMKVTAIEEAHDIPKLKLNELFGSLTTFEMATSKKDDKKGKGVAFKTVYEEETPNHNTTNEVNVNESIALLTKQFSKVVKKFINMNTTGAGVREQNSFRRRDKSFKRKQEGRTFKCKKCGDIGHYQAECPTYLRRQMKSFCATLSNEEFDDSKEED</sequence>
<accession>A0A5D3BI07</accession>
<evidence type="ECO:0000256" key="1">
    <source>
        <dbReference type="PROSITE-ProRule" id="PRU00047"/>
    </source>
</evidence>
<keyword evidence="1" id="KW-0479">Metal-binding</keyword>
<dbReference type="GO" id="GO:0003676">
    <property type="term" value="F:nucleic acid binding"/>
    <property type="evidence" value="ECO:0007669"/>
    <property type="project" value="InterPro"/>
</dbReference>
<reference evidence="3 4" key="1">
    <citation type="submission" date="2019-08" db="EMBL/GenBank/DDBJ databases">
        <title>Draft genome sequences of two oriental melons (Cucumis melo L. var makuwa).</title>
        <authorList>
            <person name="Kwon S.-Y."/>
        </authorList>
    </citation>
    <scope>NUCLEOTIDE SEQUENCE [LARGE SCALE GENOMIC DNA]</scope>
    <source>
        <strain evidence="4">cv. Chang Bougi</strain>
        <tissue evidence="3">Leaf</tissue>
    </source>
</reference>
<evidence type="ECO:0000259" key="2">
    <source>
        <dbReference type="PROSITE" id="PS50158"/>
    </source>
</evidence>
<gene>
    <name evidence="3" type="ORF">E5676_scaffold156G00650</name>
</gene>
<feature type="domain" description="CCHC-type" evidence="2">
    <location>
        <begin position="160"/>
        <end position="175"/>
    </location>
</feature>
<organism evidence="3 4">
    <name type="scientific">Cucumis melo var. makuwa</name>
    <name type="common">Oriental melon</name>
    <dbReference type="NCBI Taxonomy" id="1194695"/>
    <lineage>
        <taxon>Eukaryota</taxon>
        <taxon>Viridiplantae</taxon>
        <taxon>Streptophyta</taxon>
        <taxon>Embryophyta</taxon>
        <taxon>Tracheophyta</taxon>
        <taxon>Spermatophyta</taxon>
        <taxon>Magnoliopsida</taxon>
        <taxon>eudicotyledons</taxon>
        <taxon>Gunneridae</taxon>
        <taxon>Pentapetalae</taxon>
        <taxon>rosids</taxon>
        <taxon>fabids</taxon>
        <taxon>Cucurbitales</taxon>
        <taxon>Cucurbitaceae</taxon>
        <taxon>Benincaseae</taxon>
        <taxon>Cucumis</taxon>
    </lineage>
</organism>
<dbReference type="Pfam" id="PF14223">
    <property type="entry name" value="Retrotran_gag_2"/>
    <property type="match status" value="1"/>
</dbReference>
<proteinExistence type="predicted"/>
<dbReference type="GO" id="GO:0008270">
    <property type="term" value="F:zinc ion binding"/>
    <property type="evidence" value="ECO:0007669"/>
    <property type="project" value="UniProtKB-KW"/>
</dbReference>
<dbReference type="InterPro" id="IPR001878">
    <property type="entry name" value="Znf_CCHC"/>
</dbReference>
<evidence type="ECO:0000313" key="4">
    <source>
        <dbReference type="Proteomes" id="UP000321947"/>
    </source>
</evidence>
<keyword evidence="1" id="KW-0862">Zinc</keyword>
<evidence type="ECO:0000313" key="3">
    <source>
        <dbReference type="EMBL" id="TYJ98757.1"/>
    </source>
</evidence>
<dbReference type="Pfam" id="PF00098">
    <property type="entry name" value="zf-CCHC"/>
    <property type="match status" value="1"/>
</dbReference>
<dbReference type="Proteomes" id="UP000321947">
    <property type="component" value="Unassembled WGS sequence"/>
</dbReference>
<dbReference type="EMBL" id="SSTD01017849">
    <property type="protein sequence ID" value="TYJ98757.1"/>
    <property type="molecule type" value="Genomic_DNA"/>
</dbReference>
<protein>
    <submittedName>
        <fullName evidence="3">Gag-proteinase polyprotein</fullName>
    </submittedName>
</protein>
<comment type="caution">
    <text evidence="3">The sequence shown here is derived from an EMBL/GenBank/DDBJ whole genome shotgun (WGS) entry which is preliminary data.</text>
</comment>
<dbReference type="PROSITE" id="PS50158">
    <property type="entry name" value="ZF_CCHC"/>
    <property type="match status" value="1"/>
</dbReference>